<dbReference type="InParanoid" id="A0A409Y1Y7"/>
<reference evidence="1 2" key="1">
    <citation type="journal article" date="2018" name="Evol. Lett.">
        <title>Horizontal gene cluster transfer increased hallucinogenic mushroom diversity.</title>
        <authorList>
            <person name="Reynolds H.T."/>
            <person name="Vijayakumar V."/>
            <person name="Gluck-Thaler E."/>
            <person name="Korotkin H.B."/>
            <person name="Matheny P.B."/>
            <person name="Slot J.C."/>
        </authorList>
    </citation>
    <scope>NUCLEOTIDE SEQUENCE [LARGE SCALE GENOMIC DNA]</scope>
    <source>
        <strain evidence="1 2">SRW20</strain>
    </source>
</reference>
<dbReference type="OrthoDB" id="3253976at2759"/>
<proteinExistence type="predicted"/>
<accession>A0A409Y1Y7</accession>
<dbReference type="SUPFAM" id="SSF50370">
    <property type="entry name" value="Ricin B-like lectins"/>
    <property type="match status" value="3"/>
</dbReference>
<keyword evidence="2" id="KW-1185">Reference proteome</keyword>
<dbReference type="InterPro" id="IPR035992">
    <property type="entry name" value="Ricin_B-like_lectins"/>
</dbReference>
<evidence type="ECO:0000313" key="2">
    <source>
        <dbReference type="Proteomes" id="UP000284706"/>
    </source>
</evidence>
<dbReference type="PROSITE" id="PS50231">
    <property type="entry name" value="RICIN_B_LECTIN"/>
    <property type="match status" value="2"/>
</dbReference>
<evidence type="ECO:0008006" key="3">
    <source>
        <dbReference type="Google" id="ProtNLM"/>
    </source>
</evidence>
<protein>
    <recommendedName>
        <fullName evidence="3">Ricin B lectin domain-containing protein</fullName>
    </recommendedName>
</protein>
<name>A0A409Y1Y7_9AGAR</name>
<gene>
    <name evidence="1" type="ORF">CVT26_006416</name>
</gene>
<dbReference type="Proteomes" id="UP000284706">
    <property type="component" value="Unassembled WGS sequence"/>
</dbReference>
<sequence>MVNATALSSMIAAGILGSSGTFSVVDTNGFCVDLANSNSVDFNPIIVFPCHLGDEGANQEWVFTLVAAPNTFSISNAFATASDLAFPTTEATSIFQGAVARVDSGITWLVESDSTFGPSVFNSRCKLSAVVAMQPRPSRMVNSTSLSSIIAAGILGSSGIFSIKDTNGLCIDLAGGQPFDFDPIILFSCHLDNSPANQEWTFTLVSLPNIFSITSVGRPNSFMAFPTTQASSTFQGLVGRLNSSITWRLVADSTFGSTSYNLIETVDGLGGALTSFNSSPLTVQTFNGGGDATQAFTIAARSVLNCQGRREKAAILSHRCRAIEMADGFDVPFPWSYPAPASQLFVTFSSKLALQSQLNMVNATALSSMIAAGILGSSSTFSITDSNGLCIDLAGGNPFDFEPIILFTCHLDNEPLNQEWIFTLVSSPNVFSISNALQTASVMAFPTTETGSTFQGLVARLDSSITWTLEPDSTFGPSAFNSWTDNELTAFSIQVDTVDAATFFSTSTNRLSDPAVSVSAVILTNERQPQGPLTKVDRLFFRYMKDAETGEESLVDDFAAFVLGMFGYDEPDRVIHRHKELSFIMCGTQVDAKPDLCVMSDSEYLLLVQEGKRGTNRVDPEPQLIVEAIAAFYQNNLRRKTAGLPQVNAQTIPGITMVGVAPIFYRIPVTMELVKCVQAGGHPPQPTVVQRFIPPVPYQATYPEEGLVPLANRDVVMKCFETFKALVVSLFSFLRTPSDFSSRCKFSMEAAMLLKLSPLLPSTRCSPEVQQILDSYDLLVSEELVLMILKHNLERKFPFSWFKVSCVNCRLDVLL</sequence>
<organism evidence="1 2">
    <name type="scientific">Gymnopilus dilepis</name>
    <dbReference type="NCBI Taxonomy" id="231916"/>
    <lineage>
        <taxon>Eukaryota</taxon>
        <taxon>Fungi</taxon>
        <taxon>Dikarya</taxon>
        <taxon>Basidiomycota</taxon>
        <taxon>Agaricomycotina</taxon>
        <taxon>Agaricomycetes</taxon>
        <taxon>Agaricomycetidae</taxon>
        <taxon>Agaricales</taxon>
        <taxon>Agaricineae</taxon>
        <taxon>Hymenogastraceae</taxon>
        <taxon>Gymnopilus</taxon>
    </lineage>
</organism>
<comment type="caution">
    <text evidence="1">The sequence shown here is derived from an EMBL/GenBank/DDBJ whole genome shotgun (WGS) entry which is preliminary data.</text>
</comment>
<evidence type="ECO:0000313" key="1">
    <source>
        <dbReference type="EMBL" id="PPQ96988.1"/>
    </source>
</evidence>
<dbReference type="EMBL" id="NHYE01001304">
    <property type="protein sequence ID" value="PPQ96988.1"/>
    <property type="molecule type" value="Genomic_DNA"/>
</dbReference>
<dbReference type="AlphaFoldDB" id="A0A409Y1Y7"/>
<dbReference type="Gene3D" id="2.80.10.50">
    <property type="match status" value="3"/>
</dbReference>